<dbReference type="Proteomes" id="UP001190700">
    <property type="component" value="Unassembled WGS sequence"/>
</dbReference>
<feature type="compositionally biased region" description="Low complexity" evidence="1">
    <location>
        <begin position="659"/>
        <end position="674"/>
    </location>
</feature>
<evidence type="ECO:0000313" key="2">
    <source>
        <dbReference type="EMBL" id="KAK3234402.1"/>
    </source>
</evidence>
<proteinExistence type="predicted"/>
<dbReference type="EMBL" id="LGRX02035499">
    <property type="protein sequence ID" value="KAK3234402.1"/>
    <property type="molecule type" value="Genomic_DNA"/>
</dbReference>
<organism evidence="2 3">
    <name type="scientific">Cymbomonas tetramitiformis</name>
    <dbReference type="NCBI Taxonomy" id="36881"/>
    <lineage>
        <taxon>Eukaryota</taxon>
        <taxon>Viridiplantae</taxon>
        <taxon>Chlorophyta</taxon>
        <taxon>Pyramimonadophyceae</taxon>
        <taxon>Pyramimonadales</taxon>
        <taxon>Pyramimonadaceae</taxon>
        <taxon>Cymbomonas</taxon>
    </lineage>
</organism>
<feature type="compositionally biased region" description="Polar residues" evidence="1">
    <location>
        <begin position="246"/>
        <end position="255"/>
    </location>
</feature>
<dbReference type="PANTHER" id="PTHR33050">
    <property type="entry name" value="REVERSE TRANSCRIPTASE DOMAIN-CONTAINING PROTEIN"/>
    <property type="match status" value="1"/>
</dbReference>
<reference evidence="2 3" key="1">
    <citation type="journal article" date="2015" name="Genome Biol. Evol.">
        <title>Comparative Genomics of a Bacterivorous Green Alga Reveals Evolutionary Causalities and Consequences of Phago-Mixotrophic Mode of Nutrition.</title>
        <authorList>
            <person name="Burns J.A."/>
            <person name="Paasch A."/>
            <person name="Narechania A."/>
            <person name="Kim E."/>
        </authorList>
    </citation>
    <scope>NUCLEOTIDE SEQUENCE [LARGE SCALE GENOMIC DNA]</scope>
    <source>
        <strain evidence="2 3">PLY_AMNH</strain>
    </source>
</reference>
<evidence type="ECO:0000313" key="3">
    <source>
        <dbReference type="Proteomes" id="UP001190700"/>
    </source>
</evidence>
<dbReference type="CDD" id="cd09275">
    <property type="entry name" value="RNase_HI_RT_DIRS1"/>
    <property type="match status" value="1"/>
</dbReference>
<accession>A0AAE0BF02</accession>
<evidence type="ECO:0000256" key="1">
    <source>
        <dbReference type="SAM" id="MobiDB-lite"/>
    </source>
</evidence>
<protein>
    <submittedName>
        <fullName evidence="2">Uncharacterized protein</fullName>
    </submittedName>
</protein>
<comment type="caution">
    <text evidence="2">The sequence shown here is derived from an EMBL/GenBank/DDBJ whole genome shotgun (WGS) entry which is preliminary data.</text>
</comment>
<dbReference type="SUPFAM" id="SSF56672">
    <property type="entry name" value="DNA/RNA polymerases"/>
    <property type="match status" value="1"/>
</dbReference>
<name>A0AAE0BF02_9CHLO</name>
<dbReference type="PANTHER" id="PTHR33050:SF7">
    <property type="entry name" value="RIBONUCLEASE H"/>
    <property type="match status" value="1"/>
</dbReference>
<keyword evidence="3" id="KW-1185">Reference proteome</keyword>
<feature type="region of interest" description="Disordered" evidence="1">
    <location>
        <begin position="237"/>
        <end position="267"/>
    </location>
</feature>
<feature type="region of interest" description="Disordered" evidence="1">
    <location>
        <begin position="659"/>
        <end position="689"/>
    </location>
</feature>
<sequence>MSGPSKLPIYDAHGVYSPGLALQLVSGIELTAPAPDAFLEHLLAFITEFPETLQQEIEFEPLSASTRNHIIQVFRGFQEPQSAEYLLKKAPILEAYGFERCRLCATTFHRSCALTLFLEGDYAFKLDPSAQLICSNRLLVLPQTVILFSTVASALANNGTLLKYLVVIPTHTTASADIQYRALQDASSEFDGLIFAWVGDALMDTEDSGLSGTPAAQRDPSRAAILALRKDLVTTATRKRAARTPSMRSHASESVDTPEDSIPEGNYGLSPVHMDANLRVGVDAPAQPAASRASLTAAATAADASLASLIHHPLANLHVEPHPVTQASVPAVQTYVPPHLRTSTEPSALPTRTSVAPIVPTQPVNPHPVTALLHAAGQLRAAPLSAAAGDLLGSYMAEETRRLEQQRQAAAGITFDLLLTAVAPKDDVEGLVTGAIDGLSVTDLDSPSAMRREMRENYSGNGTIKVDKLIMRRLMQVDTLGDSAELQHTPLRVTQESLTMSGNKLQVRDRLQFPRPDRFLTYCRKRMSEWSTIQRSGLGVFAPAHQPHVFHHRTALLVQARYGFMIELVEHAGLEWPWCTWESLYVCITTHYVSMWELQPFSGAVRLDRDLLRFQYEEHYGDVREVFRQYVLDTISPTKVLEVLDRVGIRSLGPQARVPPSLSLPVPQPETTTVPTPPAPPPQSACASTPSGTPRCPLCLGPHQYRVDHYDHPDGAPITQTCNKEKVVDGLKKRCILKHAFSGLGGLTTRPVVKPSLASSSLSCDPPVEPLRTNRPALELVLRELYYWYPDGCPVPSSSSTLDPFTDSAQHFKDSLTRYGHLLYGDQPLTPALCHLRSRLHWSRLRVHGRRTLFPVVYNSDGYHRMLVLKVPPRKFSSPSSRWAHANCQMTFHDTAEGLYGPGVRYREPLYEHFLDSESELQESCRHGHRMNFVSKPHQFKRDNHPSCYEHVDRSQADLERSAFAGVLEGPLHYEPWAVTQIGSIYLPEKDKFRNVWNGRSSGVNRAMAPATARYDCLEDVLSLQRPSCLMSGWDLKDAFWNNPHWQPHCDYMGVEFPVTKEFYRARYDMFGFADAPQHQADMAQVLKRYLNTTVHSDGRSQCTGIFVDDGHTVHDSGLGLAEATIRTEAELQSLEDVGVRVSTHKTHYPSLVKDYIGREIHSVPQHVTASQQVWLDAEKERLLEKADELLESVGAGGSVSRRGLAAVVGKFQFLAPLVKRGQNLLAPIYRARDSFREPFVSEWDPGRQWGPDVEVQMDAAAGDGVRMFSEALRRDPLRRYYLYEGSPELSGWWTGRHSGDRQYLPEHWATPEGVPAPVMDASGWQGGIALEDWRHIVDFPEHERAPHKSSNFREASTAASAVELLGPSHRGGRLLLRTDNTTTMSLVNKQGTMVPDLWPVGQRMFQAAAQYDLDLAAEHILGVENGLSDGLSRYVRRKDYSDWQYRRDEFESIQNLLTAPFTLDGGADPVGTNAHLPRYRSVVDSFTGRPVDGEHVYSNPDYAIIREYLEHFLRCQRQSPGTTSGTFVLPVWDTYDWWPLLKEAHLLRLYPARSDLFTSPEWRQLGAGDGTYAFGSARAFRGSTHWPVVVVHFPPLLPGRSDRTAAEGAGAPPSLRARKSVPVLTGDPARDRVKII</sequence>
<dbReference type="InterPro" id="IPR043502">
    <property type="entry name" value="DNA/RNA_pol_sf"/>
</dbReference>
<feature type="region of interest" description="Disordered" evidence="1">
    <location>
        <begin position="1603"/>
        <end position="1622"/>
    </location>
</feature>
<dbReference type="InterPro" id="IPR052055">
    <property type="entry name" value="Hepadnavirus_pol/RT"/>
</dbReference>
<gene>
    <name evidence="2" type="ORF">CYMTET_55344</name>
</gene>